<gene>
    <name evidence="2" type="ORF">CYMTET_21320</name>
</gene>
<dbReference type="AlphaFoldDB" id="A0AAE0L2Z7"/>
<proteinExistence type="predicted"/>
<comment type="caution">
    <text evidence="2">The sequence shown here is derived from an EMBL/GenBank/DDBJ whole genome shotgun (WGS) entry which is preliminary data.</text>
</comment>
<organism evidence="2 3">
    <name type="scientific">Cymbomonas tetramitiformis</name>
    <dbReference type="NCBI Taxonomy" id="36881"/>
    <lineage>
        <taxon>Eukaryota</taxon>
        <taxon>Viridiplantae</taxon>
        <taxon>Chlorophyta</taxon>
        <taxon>Pyramimonadophyceae</taxon>
        <taxon>Pyramimonadales</taxon>
        <taxon>Pyramimonadaceae</taxon>
        <taxon>Cymbomonas</taxon>
    </lineage>
</organism>
<feature type="region of interest" description="Disordered" evidence="1">
    <location>
        <begin position="84"/>
        <end position="107"/>
    </location>
</feature>
<evidence type="ECO:0000256" key="1">
    <source>
        <dbReference type="SAM" id="MobiDB-lite"/>
    </source>
</evidence>
<dbReference type="Proteomes" id="UP001190700">
    <property type="component" value="Unassembled WGS sequence"/>
</dbReference>
<keyword evidence="3" id="KW-1185">Reference proteome</keyword>
<dbReference type="EMBL" id="LGRX02010495">
    <property type="protein sequence ID" value="KAK3270271.1"/>
    <property type="molecule type" value="Genomic_DNA"/>
</dbReference>
<evidence type="ECO:0000313" key="2">
    <source>
        <dbReference type="EMBL" id="KAK3270271.1"/>
    </source>
</evidence>
<protein>
    <submittedName>
        <fullName evidence="2">Uncharacterized protein</fullName>
    </submittedName>
</protein>
<accession>A0AAE0L2Z7</accession>
<reference evidence="2 3" key="1">
    <citation type="journal article" date="2015" name="Genome Biol. Evol.">
        <title>Comparative Genomics of a Bacterivorous Green Alga Reveals Evolutionary Causalities and Consequences of Phago-Mixotrophic Mode of Nutrition.</title>
        <authorList>
            <person name="Burns J.A."/>
            <person name="Paasch A."/>
            <person name="Narechania A."/>
            <person name="Kim E."/>
        </authorList>
    </citation>
    <scope>NUCLEOTIDE SEQUENCE [LARGE SCALE GENOMIC DNA]</scope>
    <source>
        <strain evidence="2 3">PLY_AMNH</strain>
    </source>
</reference>
<evidence type="ECO:0000313" key="3">
    <source>
        <dbReference type="Proteomes" id="UP001190700"/>
    </source>
</evidence>
<name>A0AAE0L2Z7_9CHLO</name>
<sequence length="107" mass="11085">MKVAQKDGEVGLSVGTVESVALLRLEAMGAEHLHEPFTVAEGVVQALSVLVLLRGTDRGGDSQTEASRWNSADVAAGEMKVGLPMRADMRTTGSGSAVPGVRGPPEE</sequence>